<feature type="transmembrane region" description="Helical" evidence="2">
    <location>
        <begin position="63"/>
        <end position="81"/>
    </location>
</feature>
<accession>A0ABW0LPF9</accession>
<feature type="domain" description="M23ase beta-sheet core" evidence="3">
    <location>
        <begin position="156"/>
        <end position="248"/>
    </location>
</feature>
<organism evidence="4 5">
    <name type="scientific">Lederbergia graminis</name>
    <dbReference type="NCBI Taxonomy" id="735518"/>
    <lineage>
        <taxon>Bacteria</taxon>
        <taxon>Bacillati</taxon>
        <taxon>Bacillota</taxon>
        <taxon>Bacilli</taxon>
        <taxon>Bacillales</taxon>
        <taxon>Bacillaceae</taxon>
        <taxon>Lederbergia</taxon>
    </lineage>
</organism>
<evidence type="ECO:0000256" key="2">
    <source>
        <dbReference type="SAM" id="Phobius"/>
    </source>
</evidence>
<dbReference type="InterPro" id="IPR016047">
    <property type="entry name" value="M23ase_b-sheet_dom"/>
</dbReference>
<dbReference type="InterPro" id="IPR050570">
    <property type="entry name" value="Cell_wall_metabolism_enzyme"/>
</dbReference>
<evidence type="ECO:0000313" key="4">
    <source>
        <dbReference type="EMBL" id="MFC5466732.1"/>
    </source>
</evidence>
<comment type="caution">
    <text evidence="4">The sequence shown here is derived from an EMBL/GenBank/DDBJ whole genome shotgun (WGS) entry which is preliminary data.</text>
</comment>
<keyword evidence="2" id="KW-1133">Transmembrane helix</keyword>
<proteinExistence type="predicted"/>
<keyword evidence="5" id="KW-1185">Reference proteome</keyword>
<gene>
    <name evidence="4" type="ORF">ACFPM4_18565</name>
</gene>
<evidence type="ECO:0000256" key="1">
    <source>
        <dbReference type="SAM" id="MobiDB-lite"/>
    </source>
</evidence>
<name>A0ABW0LPF9_9BACI</name>
<keyword evidence="2" id="KW-0812">Transmembrane</keyword>
<feature type="region of interest" description="Disordered" evidence="1">
    <location>
        <begin position="13"/>
        <end position="39"/>
    </location>
</feature>
<evidence type="ECO:0000313" key="5">
    <source>
        <dbReference type="Proteomes" id="UP001596147"/>
    </source>
</evidence>
<sequence length="255" mass="29036">MSRRADEIRRQISKRRKNYMENRRRTVKPTVNPSPFSEDEIETSVYESDPKDSFHPLWNRDVFLMKILISAILVLVVAIIFKSPSTTFDKFRASVQKTMETEFQFATVANWYESQFGKPLALLPPFEKETENPDKMHDYSQPVSGKVLEDFSGDGRGIIIETGQDADVKAMSGGNVIFAGVKEDIGKTVIIQHADHSESWYGRLDSISVKTHQNVKEGEIVGNVAASDENQKGEFYFAIKQNDTFIDPIQVMKFE</sequence>
<dbReference type="EMBL" id="JBHSMC010000029">
    <property type="protein sequence ID" value="MFC5466732.1"/>
    <property type="molecule type" value="Genomic_DNA"/>
</dbReference>
<dbReference type="Pfam" id="PF01551">
    <property type="entry name" value="Peptidase_M23"/>
    <property type="match status" value="1"/>
</dbReference>
<dbReference type="Gene3D" id="2.70.70.10">
    <property type="entry name" value="Glucose Permease (Domain IIA)"/>
    <property type="match status" value="1"/>
</dbReference>
<dbReference type="PANTHER" id="PTHR21666:SF274">
    <property type="entry name" value="STAGE IV SPORULATION PROTEIN FA"/>
    <property type="match status" value="1"/>
</dbReference>
<reference evidence="5" key="1">
    <citation type="journal article" date="2019" name="Int. J. Syst. Evol. Microbiol.">
        <title>The Global Catalogue of Microorganisms (GCM) 10K type strain sequencing project: providing services to taxonomists for standard genome sequencing and annotation.</title>
        <authorList>
            <consortium name="The Broad Institute Genomics Platform"/>
            <consortium name="The Broad Institute Genome Sequencing Center for Infectious Disease"/>
            <person name="Wu L."/>
            <person name="Ma J."/>
        </authorList>
    </citation>
    <scope>NUCLEOTIDE SEQUENCE [LARGE SCALE GENOMIC DNA]</scope>
    <source>
        <strain evidence="5">CGMCC 1.12237</strain>
    </source>
</reference>
<dbReference type="CDD" id="cd12797">
    <property type="entry name" value="M23_peptidase"/>
    <property type="match status" value="1"/>
</dbReference>
<protein>
    <submittedName>
        <fullName evidence="4">Peptidoglycan DD-metalloendopeptidase family protein</fullName>
    </submittedName>
</protein>
<evidence type="ECO:0000259" key="3">
    <source>
        <dbReference type="Pfam" id="PF01551"/>
    </source>
</evidence>
<dbReference type="InterPro" id="IPR011055">
    <property type="entry name" value="Dup_hybrid_motif"/>
</dbReference>
<keyword evidence="2" id="KW-0472">Membrane</keyword>
<dbReference type="RefSeq" id="WP_382355134.1">
    <property type="nucleotide sequence ID" value="NZ_JBHSMC010000029.1"/>
</dbReference>
<dbReference type="SUPFAM" id="SSF51261">
    <property type="entry name" value="Duplicated hybrid motif"/>
    <property type="match status" value="1"/>
</dbReference>
<dbReference type="PANTHER" id="PTHR21666">
    <property type="entry name" value="PEPTIDASE-RELATED"/>
    <property type="match status" value="1"/>
</dbReference>
<dbReference type="Proteomes" id="UP001596147">
    <property type="component" value="Unassembled WGS sequence"/>
</dbReference>